<feature type="transmembrane region" description="Helical" evidence="7">
    <location>
        <begin position="6"/>
        <end position="26"/>
    </location>
</feature>
<comment type="similarity">
    <text evidence="2">Belongs to the UPF0126 family.</text>
</comment>
<evidence type="ECO:0000259" key="8">
    <source>
        <dbReference type="Pfam" id="PF03458"/>
    </source>
</evidence>
<dbReference type="EMBL" id="SMDR01000001">
    <property type="protein sequence ID" value="TNJ34404.1"/>
    <property type="molecule type" value="Genomic_DNA"/>
</dbReference>
<proteinExistence type="inferred from homology"/>
<dbReference type="OrthoDB" id="9791874at2"/>
<evidence type="ECO:0000256" key="2">
    <source>
        <dbReference type="ARBA" id="ARBA00008193"/>
    </source>
</evidence>
<dbReference type="PANTHER" id="PTHR30506">
    <property type="entry name" value="INNER MEMBRANE PROTEIN"/>
    <property type="match status" value="1"/>
</dbReference>
<dbReference type="GO" id="GO:0005886">
    <property type="term" value="C:plasma membrane"/>
    <property type="evidence" value="ECO:0007669"/>
    <property type="project" value="UniProtKB-SubCell"/>
</dbReference>
<sequence>MSPIDGAVAVGLVLVVLDLVGTFVFALSGALVGVRQRLDLFGVLVLSFVAACGGGILRDTMIGATPPAALQDWRYVAISMAAGLLTFWRAGAIERWRNPVQSMDAVGLGVFAVAGALKAQAFGLGPVGAILLGMLTGIGGGMLRDVLVAQVPAVLKAELYAVAALAGAGVVVLGKALSLPLTPVVVAGVVACTGLRLFAIRRGWRLPTAEPPA</sequence>
<dbReference type="PANTHER" id="PTHR30506:SF3">
    <property type="entry name" value="UPF0126 INNER MEMBRANE PROTEIN YADS-RELATED"/>
    <property type="match status" value="1"/>
</dbReference>
<feature type="domain" description="Glycine transporter" evidence="8">
    <location>
        <begin position="16"/>
        <end position="88"/>
    </location>
</feature>
<feature type="transmembrane region" description="Helical" evidence="7">
    <location>
        <begin position="38"/>
        <end position="57"/>
    </location>
</feature>
<dbReference type="AlphaFoldDB" id="A0A5C4RTV5"/>
<comment type="caution">
    <text evidence="9">The sequence shown here is derived from an EMBL/GenBank/DDBJ whole genome shotgun (WGS) entry which is preliminary data.</text>
</comment>
<keyword evidence="10" id="KW-1185">Reference proteome</keyword>
<evidence type="ECO:0000256" key="5">
    <source>
        <dbReference type="ARBA" id="ARBA00022989"/>
    </source>
</evidence>
<keyword evidence="6 7" id="KW-0472">Membrane</keyword>
<comment type="subcellular location">
    <subcellularLocation>
        <location evidence="1">Cell membrane</location>
        <topology evidence="1">Multi-pass membrane protein</topology>
    </subcellularLocation>
</comment>
<evidence type="ECO:0000256" key="7">
    <source>
        <dbReference type="SAM" id="Phobius"/>
    </source>
</evidence>
<reference evidence="9 10" key="1">
    <citation type="submission" date="2019-03" db="EMBL/GenBank/DDBJ databases">
        <title>Arenimonas daejeonensis sp. nov., isolated from compost.</title>
        <authorList>
            <person name="Jeon C.O."/>
        </authorList>
    </citation>
    <scope>NUCLEOTIDE SEQUENCE [LARGE SCALE GENOMIC DNA]</scope>
    <source>
        <strain evidence="9 10">R29</strain>
    </source>
</reference>
<feature type="transmembrane region" description="Helical" evidence="7">
    <location>
        <begin position="127"/>
        <end position="147"/>
    </location>
</feature>
<feature type="transmembrane region" description="Helical" evidence="7">
    <location>
        <begin position="183"/>
        <end position="199"/>
    </location>
</feature>
<evidence type="ECO:0000256" key="3">
    <source>
        <dbReference type="ARBA" id="ARBA00022475"/>
    </source>
</evidence>
<dbReference type="RefSeq" id="WP_139444813.1">
    <property type="nucleotide sequence ID" value="NZ_SMDR01000001.1"/>
</dbReference>
<dbReference type="Pfam" id="PF03458">
    <property type="entry name" value="Gly_transporter"/>
    <property type="match status" value="2"/>
</dbReference>
<gene>
    <name evidence="9" type="ORF">E1B00_01030</name>
</gene>
<evidence type="ECO:0000313" key="9">
    <source>
        <dbReference type="EMBL" id="TNJ34404.1"/>
    </source>
</evidence>
<name>A0A5C4RTV5_9GAMM</name>
<evidence type="ECO:0000313" key="10">
    <source>
        <dbReference type="Proteomes" id="UP000305760"/>
    </source>
</evidence>
<protein>
    <submittedName>
        <fullName evidence="9">Trimeric intracellular cation channel family protein</fullName>
    </submittedName>
</protein>
<evidence type="ECO:0000256" key="6">
    <source>
        <dbReference type="ARBA" id="ARBA00023136"/>
    </source>
</evidence>
<organism evidence="9 10">
    <name type="scientific">Arenimonas terrae</name>
    <dbReference type="NCBI Taxonomy" id="2546226"/>
    <lineage>
        <taxon>Bacteria</taxon>
        <taxon>Pseudomonadati</taxon>
        <taxon>Pseudomonadota</taxon>
        <taxon>Gammaproteobacteria</taxon>
        <taxon>Lysobacterales</taxon>
        <taxon>Lysobacteraceae</taxon>
        <taxon>Arenimonas</taxon>
    </lineage>
</organism>
<evidence type="ECO:0000256" key="1">
    <source>
        <dbReference type="ARBA" id="ARBA00004651"/>
    </source>
</evidence>
<keyword evidence="5 7" id="KW-1133">Transmembrane helix</keyword>
<feature type="domain" description="Glycine transporter" evidence="8">
    <location>
        <begin position="103"/>
        <end position="173"/>
    </location>
</feature>
<evidence type="ECO:0000256" key="4">
    <source>
        <dbReference type="ARBA" id="ARBA00022692"/>
    </source>
</evidence>
<feature type="transmembrane region" description="Helical" evidence="7">
    <location>
        <begin position="73"/>
        <end position="91"/>
    </location>
</feature>
<dbReference type="InterPro" id="IPR005115">
    <property type="entry name" value="Gly_transporter"/>
</dbReference>
<keyword evidence="3" id="KW-1003">Cell membrane</keyword>
<accession>A0A5C4RTV5</accession>
<dbReference type="Proteomes" id="UP000305760">
    <property type="component" value="Unassembled WGS sequence"/>
</dbReference>
<keyword evidence="4 7" id="KW-0812">Transmembrane</keyword>